<dbReference type="Proteomes" id="UP001180087">
    <property type="component" value="Chromosome"/>
</dbReference>
<accession>A0ABY9L1I6</accession>
<dbReference type="EMBL" id="CP129113">
    <property type="protein sequence ID" value="WLV25732.1"/>
    <property type="molecule type" value="Genomic_DNA"/>
</dbReference>
<organism evidence="1 2">
    <name type="scientific">Aciduricibacillus chroicocephali</name>
    <dbReference type="NCBI Taxonomy" id="3054939"/>
    <lineage>
        <taxon>Bacteria</taxon>
        <taxon>Bacillati</taxon>
        <taxon>Bacillota</taxon>
        <taxon>Bacilli</taxon>
        <taxon>Bacillales</taxon>
        <taxon>Bacillaceae</taxon>
        <taxon>Aciduricibacillus</taxon>
    </lineage>
</organism>
<name>A0ABY9L1I6_9BACI</name>
<evidence type="ECO:0000313" key="2">
    <source>
        <dbReference type="Proteomes" id="UP001180087"/>
    </source>
</evidence>
<evidence type="ECO:0000313" key="1">
    <source>
        <dbReference type="EMBL" id="WLV25732.1"/>
    </source>
</evidence>
<dbReference type="Pfam" id="PF06569">
    <property type="entry name" value="DUF1128"/>
    <property type="match status" value="1"/>
</dbReference>
<dbReference type="InterPro" id="IPR009507">
    <property type="entry name" value="UPF0435"/>
</dbReference>
<proteinExistence type="predicted"/>
<keyword evidence="2" id="KW-1185">Reference proteome</keyword>
<reference evidence="1" key="1">
    <citation type="submission" date="2023-06" db="EMBL/GenBank/DDBJ databases">
        <title>A Treasure from Seagulls: Isolation and Description of Aciduricobacillus qingdaonensis gen. nov., sp. nov., a Rare Obligately Uric Acid-utilizing Member in the Family Bacillaceae.</title>
        <authorList>
            <person name="Liu W."/>
            <person name="Wang B."/>
        </authorList>
    </citation>
    <scope>NUCLEOTIDE SEQUENCE</scope>
    <source>
        <strain evidence="1">44XB</strain>
    </source>
</reference>
<protein>
    <submittedName>
        <fullName evidence="1">DUF1128 domain-containing protein</fullName>
    </submittedName>
</protein>
<sequence length="73" mass="8512">MSLEKATEENLKVIMAGLAERLNVVNRALLDPEDYDISKYEDLKFMYEMIKSRNSLSPSETQAFIEELRKARK</sequence>
<dbReference type="RefSeq" id="WP_348029525.1">
    <property type="nucleotide sequence ID" value="NZ_CP129113.1"/>
</dbReference>
<gene>
    <name evidence="1" type="ORF">QR721_05875</name>
</gene>